<accession>A0A7D4UMG7</accession>
<dbReference type="RefSeq" id="WP_173415728.1">
    <property type="nucleotide sequence ID" value="NZ_CP054139.1"/>
</dbReference>
<evidence type="ECO:0000313" key="2">
    <source>
        <dbReference type="Proteomes" id="UP000505355"/>
    </source>
</evidence>
<protein>
    <submittedName>
        <fullName evidence="1">Uncharacterized protein</fullName>
    </submittedName>
</protein>
<proteinExistence type="predicted"/>
<dbReference type="AlphaFoldDB" id="A0A7D4UMG7"/>
<name>A0A7D4UMG7_9SPHI</name>
<dbReference type="Proteomes" id="UP000505355">
    <property type="component" value="Chromosome"/>
</dbReference>
<sequence length="176" mass="20266">MLAKLPIKKKHLVLAGTFVSLLICYQLAFKKTIAAWQLHSQFSQQLATQSNLTYQPAYMERKNKNLDTIISRLKTDTAFFRENVISKISVLAQNLHVKIIALPVEDIYYHTPQSVIQRMDMEGDFFSLLKLQYQIEHLKGIGLFRSVEIKSNRLQTTDTNEASSKLIMTVWMCGIK</sequence>
<keyword evidence="2" id="KW-1185">Reference proteome</keyword>
<gene>
    <name evidence="1" type="ORF">HQ865_15295</name>
</gene>
<organism evidence="1 2">
    <name type="scientific">Mucilaginibacter mali</name>
    <dbReference type="NCBI Taxonomy" id="2740462"/>
    <lineage>
        <taxon>Bacteria</taxon>
        <taxon>Pseudomonadati</taxon>
        <taxon>Bacteroidota</taxon>
        <taxon>Sphingobacteriia</taxon>
        <taxon>Sphingobacteriales</taxon>
        <taxon>Sphingobacteriaceae</taxon>
        <taxon>Mucilaginibacter</taxon>
    </lineage>
</organism>
<evidence type="ECO:0000313" key="1">
    <source>
        <dbReference type="EMBL" id="QKJ31061.1"/>
    </source>
</evidence>
<reference evidence="1 2" key="1">
    <citation type="submission" date="2020-05" db="EMBL/GenBank/DDBJ databases">
        <title>Mucilaginibacter mali sp. nov.</title>
        <authorList>
            <person name="Kim H.S."/>
            <person name="Lee K.C."/>
            <person name="Suh M.K."/>
            <person name="Kim J.-S."/>
            <person name="Han K.-I."/>
            <person name="Eom M.K."/>
            <person name="Shin Y.K."/>
            <person name="Lee J.-S."/>
        </authorList>
    </citation>
    <scope>NUCLEOTIDE SEQUENCE [LARGE SCALE GENOMIC DNA]</scope>
    <source>
        <strain evidence="1 2">G2-14</strain>
    </source>
</reference>
<dbReference type="EMBL" id="CP054139">
    <property type="protein sequence ID" value="QKJ31061.1"/>
    <property type="molecule type" value="Genomic_DNA"/>
</dbReference>
<dbReference type="KEGG" id="mmab:HQ865_15295"/>